<sequence>MTRRTGATGCPCRSMRPHPELLLIVCRLEVCHGFGCTPTGSGEYRPRHHQAMMPQSAVPRPSRGRYARTHCSSTSGADRSARPAAPPAASPSSPPSTLGRSPSTAARSTGGHGPRRVKTQDPTLSRRRFSHRPGRRHRRSGAPGRQCAANHLDRIRQPCAEAYESRCGPSGQRQGSRGSGSGVGRTGHPELRAGRPPRRRHGEPSRADRCPGRGQDRSSRVFCLTKLVLHLANRTMLMETMRQGASSQRYLRHGSGRWVLQDCLGGGSAKLAPGR</sequence>
<accession>A0A1H5JWB9</accession>
<proteinExistence type="predicted"/>
<evidence type="ECO:0000313" key="2">
    <source>
        <dbReference type="EMBL" id="SEE56816.1"/>
    </source>
</evidence>
<dbReference type="STRING" id="561176.SAMN04488561_1774"/>
<dbReference type="AlphaFoldDB" id="A0A1H5JWB9"/>
<evidence type="ECO:0000313" key="3">
    <source>
        <dbReference type="Proteomes" id="UP000181980"/>
    </source>
</evidence>
<organism evidence="2 3">
    <name type="scientific">Jiangella alba</name>
    <dbReference type="NCBI Taxonomy" id="561176"/>
    <lineage>
        <taxon>Bacteria</taxon>
        <taxon>Bacillati</taxon>
        <taxon>Actinomycetota</taxon>
        <taxon>Actinomycetes</taxon>
        <taxon>Jiangellales</taxon>
        <taxon>Jiangellaceae</taxon>
        <taxon>Jiangella</taxon>
    </lineage>
</organism>
<keyword evidence="3" id="KW-1185">Reference proteome</keyword>
<protein>
    <submittedName>
        <fullName evidence="2">Uncharacterized protein</fullName>
    </submittedName>
</protein>
<feature type="compositionally biased region" description="Pro residues" evidence="1">
    <location>
        <begin position="84"/>
        <end position="94"/>
    </location>
</feature>
<feature type="compositionally biased region" description="Basic and acidic residues" evidence="1">
    <location>
        <begin position="202"/>
        <end position="217"/>
    </location>
</feature>
<feature type="compositionally biased region" description="Low complexity" evidence="1">
    <location>
        <begin position="165"/>
        <end position="176"/>
    </location>
</feature>
<dbReference type="Proteomes" id="UP000181980">
    <property type="component" value="Unassembled WGS sequence"/>
</dbReference>
<feature type="compositionally biased region" description="Basic residues" evidence="1">
    <location>
        <begin position="125"/>
        <end position="140"/>
    </location>
</feature>
<reference evidence="3" key="1">
    <citation type="submission" date="2016-10" db="EMBL/GenBank/DDBJ databases">
        <authorList>
            <person name="Varghese N."/>
            <person name="Submissions S."/>
        </authorList>
    </citation>
    <scope>NUCLEOTIDE SEQUENCE [LARGE SCALE GENOMIC DNA]</scope>
    <source>
        <strain evidence="3">DSM 45237</strain>
    </source>
</reference>
<name>A0A1H5JWB9_9ACTN</name>
<feature type="region of interest" description="Disordered" evidence="1">
    <location>
        <begin position="41"/>
        <end position="150"/>
    </location>
</feature>
<feature type="compositionally biased region" description="Polar residues" evidence="1">
    <location>
        <begin position="98"/>
        <end position="107"/>
    </location>
</feature>
<gene>
    <name evidence="2" type="ORF">SAMN04488561_1774</name>
</gene>
<dbReference type="EMBL" id="FNUC01000003">
    <property type="protein sequence ID" value="SEE56816.1"/>
    <property type="molecule type" value="Genomic_DNA"/>
</dbReference>
<feature type="region of interest" description="Disordered" evidence="1">
    <location>
        <begin position="164"/>
        <end position="217"/>
    </location>
</feature>
<evidence type="ECO:0000256" key="1">
    <source>
        <dbReference type="SAM" id="MobiDB-lite"/>
    </source>
</evidence>